<comment type="caution">
    <text evidence="3">The sequence shown here is derived from an EMBL/GenBank/DDBJ whole genome shotgun (WGS) entry which is preliminary data.</text>
</comment>
<evidence type="ECO:0000313" key="4">
    <source>
        <dbReference type="Proteomes" id="UP001305779"/>
    </source>
</evidence>
<proteinExistence type="predicted"/>
<dbReference type="Proteomes" id="UP001305779">
    <property type="component" value="Unassembled WGS sequence"/>
</dbReference>
<reference evidence="3 4" key="1">
    <citation type="journal article" date="2023" name="G3 (Bethesda)">
        <title>A chromosome-level genome assembly of Zasmidium syzygii isolated from banana leaves.</title>
        <authorList>
            <person name="van Westerhoven A.C."/>
            <person name="Mehrabi R."/>
            <person name="Talebi R."/>
            <person name="Steentjes M.B.F."/>
            <person name="Corcolon B."/>
            <person name="Chong P.A."/>
            <person name="Kema G.H.J."/>
            <person name="Seidl M.F."/>
        </authorList>
    </citation>
    <scope>NUCLEOTIDE SEQUENCE [LARGE SCALE GENOMIC DNA]</scope>
    <source>
        <strain evidence="3 4">P124</strain>
    </source>
</reference>
<dbReference type="InterPro" id="IPR013830">
    <property type="entry name" value="SGNH_hydro"/>
</dbReference>
<dbReference type="CDD" id="cd01833">
    <property type="entry name" value="XynB_like"/>
    <property type="match status" value="1"/>
</dbReference>
<evidence type="ECO:0000256" key="1">
    <source>
        <dbReference type="SAM" id="SignalP"/>
    </source>
</evidence>
<keyword evidence="4" id="KW-1185">Reference proteome</keyword>
<dbReference type="PANTHER" id="PTHR30383">
    <property type="entry name" value="THIOESTERASE 1/PROTEASE 1/LYSOPHOSPHOLIPASE L1"/>
    <property type="match status" value="1"/>
</dbReference>
<name>A0ABR0E2H7_ZASCE</name>
<dbReference type="Pfam" id="PF13472">
    <property type="entry name" value="Lipase_GDSL_2"/>
    <property type="match status" value="1"/>
</dbReference>
<protein>
    <recommendedName>
        <fullName evidence="2">SGNH hydrolase-type esterase domain-containing protein</fullName>
    </recommendedName>
</protein>
<evidence type="ECO:0000313" key="3">
    <source>
        <dbReference type="EMBL" id="KAK4495624.1"/>
    </source>
</evidence>
<sequence length="250" mass="26791">MYPSNNALTLALIASSASAAVLPPRAVMDLRIMPMGASITRGVASSDENGYRLDLRNLLQADGTAVTYVGSVSFGNMSNNWNEGHPGKVIQEVDEVALTDGCYDYLPNVILLNAGTNDCNIPGKEPETAPQRYSTLLANIRQHAPDAVVIASSLVPNLKDSTDECIQKLNPGLHEAVQNATSAGQKTGWVDMYNVVPKSEIHTNDSTHPTDAGYQMMAEAWYREIKNVVANISAPDPNGKPVPDTQPVTS</sequence>
<dbReference type="PANTHER" id="PTHR30383:SF5">
    <property type="entry name" value="SGNH HYDROLASE-TYPE ESTERASE DOMAIN-CONTAINING PROTEIN"/>
    <property type="match status" value="1"/>
</dbReference>
<organism evidence="3 4">
    <name type="scientific">Zasmidium cellare</name>
    <name type="common">Wine cellar mold</name>
    <name type="synonym">Racodium cellare</name>
    <dbReference type="NCBI Taxonomy" id="395010"/>
    <lineage>
        <taxon>Eukaryota</taxon>
        <taxon>Fungi</taxon>
        <taxon>Dikarya</taxon>
        <taxon>Ascomycota</taxon>
        <taxon>Pezizomycotina</taxon>
        <taxon>Dothideomycetes</taxon>
        <taxon>Dothideomycetidae</taxon>
        <taxon>Mycosphaerellales</taxon>
        <taxon>Mycosphaerellaceae</taxon>
        <taxon>Zasmidium</taxon>
    </lineage>
</organism>
<dbReference type="SUPFAM" id="SSF52266">
    <property type="entry name" value="SGNH hydrolase"/>
    <property type="match status" value="1"/>
</dbReference>
<accession>A0ABR0E2H7</accession>
<feature type="chain" id="PRO_5046380280" description="SGNH hydrolase-type esterase domain-containing protein" evidence="1">
    <location>
        <begin position="20"/>
        <end position="250"/>
    </location>
</feature>
<feature type="domain" description="SGNH hydrolase-type esterase" evidence="2">
    <location>
        <begin position="36"/>
        <end position="215"/>
    </location>
</feature>
<dbReference type="Gene3D" id="3.40.50.1110">
    <property type="entry name" value="SGNH hydrolase"/>
    <property type="match status" value="1"/>
</dbReference>
<evidence type="ECO:0000259" key="2">
    <source>
        <dbReference type="Pfam" id="PF13472"/>
    </source>
</evidence>
<dbReference type="InterPro" id="IPR036514">
    <property type="entry name" value="SGNH_hydro_sf"/>
</dbReference>
<feature type="signal peptide" evidence="1">
    <location>
        <begin position="1"/>
        <end position="19"/>
    </location>
</feature>
<dbReference type="InterPro" id="IPR051532">
    <property type="entry name" value="Ester_Hydrolysis_Enzymes"/>
</dbReference>
<keyword evidence="1" id="KW-0732">Signal</keyword>
<dbReference type="EMBL" id="JAXOVC010000011">
    <property type="protein sequence ID" value="KAK4495624.1"/>
    <property type="molecule type" value="Genomic_DNA"/>
</dbReference>
<gene>
    <name evidence="3" type="ORF">PRZ48_012892</name>
</gene>